<reference evidence="1 2" key="1">
    <citation type="submission" date="2016-10" db="EMBL/GenBank/DDBJ databases">
        <title>Genome sequence of the ascomycete fungus Penicillium subrubescens.</title>
        <authorList>
            <person name="De Vries R.P."/>
            <person name="Peng M."/>
            <person name="Dilokpimol A."/>
            <person name="Hilden K."/>
            <person name="Makela M.R."/>
            <person name="Grigoriev I."/>
            <person name="Riley R."/>
            <person name="Granchi Z."/>
        </authorList>
    </citation>
    <scope>NUCLEOTIDE SEQUENCE [LARGE SCALE GENOMIC DNA]</scope>
    <source>
        <strain evidence="1 2">CBS 132785</strain>
    </source>
</reference>
<comment type="caution">
    <text evidence="1">The sequence shown here is derived from an EMBL/GenBank/DDBJ whole genome shotgun (WGS) entry which is preliminary data.</text>
</comment>
<dbReference type="EMBL" id="MNBE01000017">
    <property type="protein sequence ID" value="OKP15204.1"/>
    <property type="molecule type" value="Genomic_DNA"/>
</dbReference>
<dbReference type="Proteomes" id="UP000186955">
    <property type="component" value="Unassembled WGS sequence"/>
</dbReference>
<evidence type="ECO:0000313" key="2">
    <source>
        <dbReference type="Proteomes" id="UP000186955"/>
    </source>
</evidence>
<organism evidence="1 2">
    <name type="scientific">Penicillium subrubescens</name>
    <dbReference type="NCBI Taxonomy" id="1316194"/>
    <lineage>
        <taxon>Eukaryota</taxon>
        <taxon>Fungi</taxon>
        <taxon>Dikarya</taxon>
        <taxon>Ascomycota</taxon>
        <taxon>Pezizomycotina</taxon>
        <taxon>Eurotiomycetes</taxon>
        <taxon>Eurotiomycetidae</taxon>
        <taxon>Eurotiales</taxon>
        <taxon>Aspergillaceae</taxon>
        <taxon>Penicillium</taxon>
    </lineage>
</organism>
<gene>
    <name evidence="1" type="ORF">PENSUB_1418</name>
</gene>
<sequence length="126" mass="14170">MLTVHFDELIDLEESINEPTDCSLLPAWHVHHPKSLGADALFLAATGNRILQYLLPDSHPCKRDLIEVHNDYMAYCADYVCVASARLQNPPDASVKDAMHFTVDDDVIQKTCKVFQSTRGGFYIGY</sequence>
<dbReference type="AlphaFoldDB" id="A0A1Q5URV7"/>
<protein>
    <submittedName>
        <fullName evidence="1">Uncharacterized protein</fullName>
    </submittedName>
</protein>
<evidence type="ECO:0000313" key="1">
    <source>
        <dbReference type="EMBL" id="OKP15204.1"/>
    </source>
</evidence>
<name>A0A1Q5URV7_9EURO</name>
<keyword evidence="2" id="KW-1185">Reference proteome</keyword>
<accession>A0A1Q5URV7</accession>
<proteinExistence type="predicted"/>